<dbReference type="Gene3D" id="2.40.170.20">
    <property type="entry name" value="TonB-dependent receptor, beta-barrel domain"/>
    <property type="match status" value="1"/>
</dbReference>
<gene>
    <name evidence="11" type="ORF">V2H41_03565</name>
</gene>
<dbReference type="RefSeq" id="WP_330973752.1">
    <property type="nucleotide sequence ID" value="NZ_JAZGLY010000002.1"/>
</dbReference>
<evidence type="ECO:0000256" key="7">
    <source>
        <dbReference type="PROSITE-ProRule" id="PRU01360"/>
    </source>
</evidence>
<dbReference type="NCBIfam" id="TIGR04056">
    <property type="entry name" value="OMP_RagA_SusC"/>
    <property type="match status" value="1"/>
</dbReference>
<evidence type="ECO:0000256" key="1">
    <source>
        <dbReference type="ARBA" id="ARBA00004571"/>
    </source>
</evidence>
<dbReference type="SUPFAM" id="SSF49464">
    <property type="entry name" value="Carboxypeptidase regulatory domain-like"/>
    <property type="match status" value="1"/>
</dbReference>
<dbReference type="NCBIfam" id="TIGR04057">
    <property type="entry name" value="SusC_RagA_signa"/>
    <property type="match status" value="1"/>
</dbReference>
<feature type="compositionally biased region" description="Basic and acidic residues" evidence="8">
    <location>
        <begin position="843"/>
        <end position="854"/>
    </location>
</feature>
<evidence type="ECO:0000256" key="3">
    <source>
        <dbReference type="ARBA" id="ARBA00022452"/>
    </source>
</evidence>
<accession>A0ABU7RED1</accession>
<dbReference type="Gene3D" id="2.170.130.10">
    <property type="entry name" value="TonB-dependent receptor, plug domain"/>
    <property type="match status" value="1"/>
</dbReference>
<comment type="subcellular location">
    <subcellularLocation>
        <location evidence="1 7">Cell outer membrane</location>
        <topology evidence="1 7">Multi-pass membrane protein</topology>
    </subcellularLocation>
</comment>
<name>A0ABU7RED1_9BACT</name>
<comment type="caution">
    <text evidence="11">The sequence shown here is derived from an EMBL/GenBank/DDBJ whole genome shotgun (WGS) entry which is preliminary data.</text>
</comment>
<feature type="region of interest" description="Disordered" evidence="8">
    <location>
        <begin position="827"/>
        <end position="854"/>
    </location>
</feature>
<reference evidence="11 12" key="1">
    <citation type="submission" date="2024-01" db="EMBL/GenBank/DDBJ databases">
        <title>Niabella digestum sp. nov., isolated from waste digestion system.</title>
        <authorList>
            <person name="Zhang L."/>
        </authorList>
    </citation>
    <scope>NUCLEOTIDE SEQUENCE [LARGE SCALE GENOMIC DNA]</scope>
    <source>
        <strain evidence="11 12">A18</strain>
    </source>
</reference>
<evidence type="ECO:0000313" key="12">
    <source>
        <dbReference type="Proteomes" id="UP001357452"/>
    </source>
</evidence>
<dbReference type="Gene3D" id="2.60.40.1120">
    <property type="entry name" value="Carboxypeptidase-like, regulatory domain"/>
    <property type="match status" value="1"/>
</dbReference>
<evidence type="ECO:0000259" key="10">
    <source>
        <dbReference type="Pfam" id="PF07715"/>
    </source>
</evidence>
<keyword evidence="11" id="KW-0675">Receptor</keyword>
<organism evidence="11 12">
    <name type="scientific">Niabella digestorum</name>
    <dbReference type="NCBI Taxonomy" id="3117701"/>
    <lineage>
        <taxon>Bacteria</taxon>
        <taxon>Pseudomonadati</taxon>
        <taxon>Bacteroidota</taxon>
        <taxon>Chitinophagia</taxon>
        <taxon>Chitinophagales</taxon>
        <taxon>Chitinophagaceae</taxon>
        <taxon>Niabella</taxon>
    </lineage>
</organism>
<keyword evidence="12" id="KW-1185">Reference proteome</keyword>
<dbReference type="SUPFAM" id="SSF56935">
    <property type="entry name" value="Porins"/>
    <property type="match status" value="1"/>
</dbReference>
<dbReference type="PROSITE" id="PS52016">
    <property type="entry name" value="TONB_DEPENDENT_REC_3"/>
    <property type="match status" value="1"/>
</dbReference>
<keyword evidence="2 7" id="KW-0813">Transport</keyword>
<keyword evidence="5 7" id="KW-0472">Membrane</keyword>
<dbReference type="InterPro" id="IPR012910">
    <property type="entry name" value="Plug_dom"/>
</dbReference>
<dbReference type="InterPro" id="IPR037066">
    <property type="entry name" value="Plug_dom_sf"/>
</dbReference>
<evidence type="ECO:0000256" key="5">
    <source>
        <dbReference type="ARBA" id="ARBA00023136"/>
    </source>
</evidence>
<feature type="signal peptide" evidence="9">
    <location>
        <begin position="1"/>
        <end position="27"/>
    </location>
</feature>
<comment type="similarity">
    <text evidence="7">Belongs to the TonB-dependent receptor family.</text>
</comment>
<dbReference type="InterPro" id="IPR023996">
    <property type="entry name" value="TonB-dep_OMP_SusC/RagA"/>
</dbReference>
<evidence type="ECO:0000256" key="8">
    <source>
        <dbReference type="SAM" id="MobiDB-lite"/>
    </source>
</evidence>
<keyword evidence="4 7" id="KW-0812">Transmembrane</keyword>
<dbReference type="InterPro" id="IPR036942">
    <property type="entry name" value="Beta-barrel_TonB_sf"/>
</dbReference>
<dbReference type="InterPro" id="IPR023997">
    <property type="entry name" value="TonB-dep_OMP_SusC/RagA_CS"/>
</dbReference>
<evidence type="ECO:0000256" key="9">
    <source>
        <dbReference type="SAM" id="SignalP"/>
    </source>
</evidence>
<evidence type="ECO:0000313" key="11">
    <source>
        <dbReference type="EMBL" id="MEE6186342.1"/>
    </source>
</evidence>
<evidence type="ECO:0000256" key="4">
    <source>
        <dbReference type="ARBA" id="ARBA00022692"/>
    </source>
</evidence>
<proteinExistence type="inferred from homology"/>
<dbReference type="Pfam" id="PF13715">
    <property type="entry name" value="CarbopepD_reg_2"/>
    <property type="match status" value="1"/>
</dbReference>
<dbReference type="Pfam" id="PF07715">
    <property type="entry name" value="Plug"/>
    <property type="match status" value="1"/>
</dbReference>
<keyword evidence="6 7" id="KW-0998">Cell outer membrane</keyword>
<dbReference type="InterPro" id="IPR008969">
    <property type="entry name" value="CarboxyPept-like_regulatory"/>
</dbReference>
<feature type="chain" id="PRO_5046001960" evidence="9">
    <location>
        <begin position="28"/>
        <end position="1037"/>
    </location>
</feature>
<sequence length="1037" mass="114325">MKHRTNKGLLAKLLPYLIGLWPVCVSAQNDILKGTVVSDEGLPIEGATVQWKHQNDAVRTNTAGAFEITYQPGEHTLMVSHVGYVTSEQSVSSNKPLIIRLMRNQNELSEVVVVAYGQMRKSDLTGAVASVKSEELRAVPTTSFDQALQGRAAGVEVTQMSGKPGAETSIRIRGTSSITAGNEPLYVVDGLLINSDGGDISAGGTRGPRISPLASLNPADIESIEILKDASATAMYGSRGTNGVVLITTKRGKAGKGTVQLDASQTLQSLARKVEVLNGSEFAFLVNEAKLNANQTPVYVNPANITEYTDWQDALYRDAWMGNYQVSFSGGDAKSRFNISGGYFNQDGIVISSDFKRYSFRVNAERDITERLKTGVYFTYSNINTTGVLTNAGQIVPGVTYSALLYNPILPIYDPNTPGGYQFENDRGKVLGNPIAEAKEYVSVTKLNRLMGNTFAQYAFTKDLIFRTSFGIDYFNNQENSFGPNFLKRTQASNGEISLGKTTGNTWLNENTLTYNKAFANNHRMNAVVGFTAQRFLTEKLFVYAFDLPSNHTGYHNIGSALKPQKPSNTESSWSMLSYLGRVNYTINDKYLFTLTGRVDGSSKFAKGNQYGFFPSGAFAWRISREKFMLDQNTIDDLKLRLSYGVIGNQAIPPYQSLALIGPFGEGVFNSPSGVEVYTGNEPTSYVYRKIKWETTRQFDLGIDLSMLKNRITLTADYYKKKTNDLLLTTPIPLTSGFATSMLNIGNIDNWGLELDLRTINIQKKLTWTSAVNFAMNRNTITKLNDDNDIYLLGALVLREGQSIGTFYGYKFAGIFQSDEEAANSPVLVGQEPTSPNPASRARAGDRKYHDLNNDGKIDENDRTILGTAVPKFTMGLSNTLQYKNFDLSIFVHGSYGNKLANFNNLDLLNFTGQHNVLREAALNRWTPTNPSNKYPRALAAGSLDQGLISDVIIEDASFIRVRNISLGYRLPTNLLKKIKVQQLKVYFSGSNLFTFTKYTGFDPEANTYGQSTTLIGIDQGGYPQAKMLQFGINATF</sequence>
<feature type="domain" description="TonB-dependent receptor plug" evidence="10">
    <location>
        <begin position="121"/>
        <end position="244"/>
    </location>
</feature>
<keyword evidence="3 7" id="KW-1134">Transmembrane beta strand</keyword>
<dbReference type="EMBL" id="JAZGLY010000002">
    <property type="protein sequence ID" value="MEE6186342.1"/>
    <property type="molecule type" value="Genomic_DNA"/>
</dbReference>
<protein>
    <submittedName>
        <fullName evidence="11">TonB-dependent receptor</fullName>
    </submittedName>
</protein>
<evidence type="ECO:0000256" key="2">
    <source>
        <dbReference type="ARBA" id="ARBA00022448"/>
    </source>
</evidence>
<evidence type="ECO:0000256" key="6">
    <source>
        <dbReference type="ARBA" id="ARBA00023237"/>
    </source>
</evidence>
<dbReference type="Proteomes" id="UP001357452">
    <property type="component" value="Unassembled WGS sequence"/>
</dbReference>
<keyword evidence="9" id="KW-0732">Signal</keyword>
<dbReference type="InterPro" id="IPR039426">
    <property type="entry name" value="TonB-dep_rcpt-like"/>
</dbReference>